<sequence>MHSPAFKCVREWDAFAFAPDVPKDSEGLWPGSDSGCPKWMESNGGGHVFVVSALLRHRNAFACVSNHLPAEEVAEEEGQGGGSGVRVFDDLKPDLDVPSVYGIASASSANAFSFNKAEAKGSGTWIYRRYLVEEGHRRPESGGKQGGGPSQPKKKVVELVDNYAVCASQPLQRTLSVYPSGEVVLDSPPLVDPVSGGSGVGPFDSRKRLRELIGPPGSRISDYALKNMPFFPSMGAQAIKKYFTPKWEEFASHGDLEDVLEAGLAAAIIAMSLQMKVLETFRARMEKHKKLVTKASKFDKEH</sequence>
<dbReference type="Proteomes" id="UP001604336">
    <property type="component" value="Unassembled WGS sequence"/>
</dbReference>
<name>A0ABD1TWV5_9LAMI</name>
<organism evidence="1 2">
    <name type="scientific">Abeliophyllum distichum</name>
    <dbReference type="NCBI Taxonomy" id="126358"/>
    <lineage>
        <taxon>Eukaryota</taxon>
        <taxon>Viridiplantae</taxon>
        <taxon>Streptophyta</taxon>
        <taxon>Embryophyta</taxon>
        <taxon>Tracheophyta</taxon>
        <taxon>Spermatophyta</taxon>
        <taxon>Magnoliopsida</taxon>
        <taxon>eudicotyledons</taxon>
        <taxon>Gunneridae</taxon>
        <taxon>Pentapetalae</taxon>
        <taxon>asterids</taxon>
        <taxon>lamiids</taxon>
        <taxon>Lamiales</taxon>
        <taxon>Oleaceae</taxon>
        <taxon>Forsythieae</taxon>
        <taxon>Abeliophyllum</taxon>
    </lineage>
</organism>
<accession>A0ABD1TWV5</accession>
<reference evidence="2" key="1">
    <citation type="submission" date="2024-07" db="EMBL/GenBank/DDBJ databases">
        <title>Two chromosome-level genome assemblies of Korean endemic species Abeliophyllum distichum and Forsythia ovata (Oleaceae).</title>
        <authorList>
            <person name="Jang H."/>
        </authorList>
    </citation>
    <scope>NUCLEOTIDE SEQUENCE [LARGE SCALE GENOMIC DNA]</scope>
</reference>
<dbReference type="EMBL" id="JBFOLK010000004">
    <property type="protein sequence ID" value="KAL2517214.1"/>
    <property type="molecule type" value="Genomic_DNA"/>
</dbReference>
<evidence type="ECO:0000313" key="1">
    <source>
        <dbReference type="EMBL" id="KAL2517214.1"/>
    </source>
</evidence>
<protein>
    <submittedName>
        <fullName evidence="1">Uncharacterized protein</fullName>
    </submittedName>
</protein>
<comment type="caution">
    <text evidence="1">The sequence shown here is derived from an EMBL/GenBank/DDBJ whole genome shotgun (WGS) entry which is preliminary data.</text>
</comment>
<keyword evidence="2" id="KW-1185">Reference proteome</keyword>
<gene>
    <name evidence="1" type="ORF">Adt_13461</name>
</gene>
<proteinExistence type="predicted"/>
<dbReference type="AlphaFoldDB" id="A0ABD1TWV5"/>
<evidence type="ECO:0000313" key="2">
    <source>
        <dbReference type="Proteomes" id="UP001604336"/>
    </source>
</evidence>